<reference evidence="2" key="1">
    <citation type="journal article" date="2006" name="Proc. Natl. Acad. Sci. U.S.A.">
        <title>The complete genome of Rhodococcus sp. RHA1 provides insights into a catabolic powerhouse.</title>
        <authorList>
            <person name="McLeod M.P."/>
            <person name="Warren R.L."/>
            <person name="Hsiao W.W.L."/>
            <person name="Araki N."/>
            <person name="Myhre M."/>
            <person name="Fernandes C."/>
            <person name="Miyazawa D."/>
            <person name="Wong W."/>
            <person name="Lillquist A.L."/>
            <person name="Wang D."/>
            <person name="Dosanjh M."/>
            <person name="Hara H."/>
            <person name="Petrescu A."/>
            <person name="Morin R.D."/>
            <person name="Yang G."/>
            <person name="Stott J.M."/>
            <person name="Schein J.E."/>
            <person name="Shin H."/>
            <person name="Smailus D."/>
            <person name="Siddiqui A.S."/>
            <person name="Marra M.A."/>
            <person name="Jones S.J.M."/>
            <person name="Holt R."/>
            <person name="Brinkman F.S.L."/>
            <person name="Miyauchi K."/>
            <person name="Fukuda M."/>
            <person name="Davies J.E."/>
            <person name="Mohn W.W."/>
            <person name="Eltis L.D."/>
        </authorList>
    </citation>
    <scope>NUCLEOTIDE SEQUENCE [LARGE SCALE GENOMIC DNA]</scope>
    <source>
        <strain evidence="2">RHA1</strain>
    </source>
</reference>
<accession>Q0SD11</accession>
<evidence type="ECO:0000313" key="2">
    <source>
        <dbReference type="Proteomes" id="UP000008710"/>
    </source>
</evidence>
<name>Q0SD11_RHOJR</name>
<proteinExistence type="predicted"/>
<sequence length="135" mass="15549">MVARFIPVFGPWKVASPIVTTVGTLPMALLRLQYRLARIPLQLVEDLAVSQLDEQAPSRLVYERFLTGCDAAAAHWLSDDAARERAADLRRHTAAVRLLIAREQHRIRHRGVILLDEQRERFLRRRGQQHPTDRV</sequence>
<dbReference type="AlphaFoldDB" id="Q0SD11"/>
<dbReference type="EMBL" id="CP000431">
    <property type="protein sequence ID" value="ABG94575.1"/>
    <property type="molecule type" value="Genomic_DNA"/>
</dbReference>
<dbReference type="Proteomes" id="UP000008710">
    <property type="component" value="Chromosome"/>
</dbReference>
<dbReference type="HOGENOM" id="CLU_157260_0_0_11"/>
<organism evidence="1 2">
    <name type="scientific">Rhodococcus jostii (strain RHA1)</name>
    <dbReference type="NCBI Taxonomy" id="101510"/>
    <lineage>
        <taxon>Bacteria</taxon>
        <taxon>Bacillati</taxon>
        <taxon>Actinomycetota</taxon>
        <taxon>Actinomycetes</taxon>
        <taxon>Mycobacteriales</taxon>
        <taxon>Nocardiaceae</taxon>
        <taxon>Rhodococcus</taxon>
    </lineage>
</organism>
<dbReference type="KEGG" id="rha:RHA1_ro02770"/>
<protein>
    <submittedName>
        <fullName evidence="1">Uncharacterized protein</fullName>
    </submittedName>
</protein>
<gene>
    <name evidence="1" type="ordered locus">RHA1_ro02770</name>
</gene>
<evidence type="ECO:0000313" key="1">
    <source>
        <dbReference type="EMBL" id="ABG94575.1"/>
    </source>
</evidence>